<keyword evidence="2 4" id="KW-0238">DNA-binding</keyword>
<dbReference type="Pfam" id="PF00440">
    <property type="entry name" value="TetR_N"/>
    <property type="match status" value="1"/>
</dbReference>
<dbReference type="InterPro" id="IPR009057">
    <property type="entry name" value="Homeodomain-like_sf"/>
</dbReference>
<accession>A0A1T4JM11</accession>
<dbReference type="PANTHER" id="PTHR30055:SF234">
    <property type="entry name" value="HTH-TYPE TRANSCRIPTIONAL REGULATOR BETI"/>
    <property type="match status" value="1"/>
</dbReference>
<evidence type="ECO:0000259" key="5">
    <source>
        <dbReference type="PROSITE" id="PS50977"/>
    </source>
</evidence>
<dbReference type="GO" id="GO:0003700">
    <property type="term" value="F:DNA-binding transcription factor activity"/>
    <property type="evidence" value="ECO:0007669"/>
    <property type="project" value="TreeGrafter"/>
</dbReference>
<reference evidence="7" key="1">
    <citation type="submission" date="2017-02" db="EMBL/GenBank/DDBJ databases">
        <authorList>
            <person name="Varghese N."/>
            <person name="Submissions S."/>
        </authorList>
    </citation>
    <scope>NUCLEOTIDE SEQUENCE [LARGE SCALE GENOMIC DNA]</scope>
    <source>
        <strain evidence="7">ATCC 27094</strain>
    </source>
</reference>
<dbReference type="PROSITE" id="PS50977">
    <property type="entry name" value="HTH_TETR_2"/>
    <property type="match status" value="1"/>
</dbReference>
<evidence type="ECO:0000256" key="1">
    <source>
        <dbReference type="ARBA" id="ARBA00023015"/>
    </source>
</evidence>
<evidence type="ECO:0000313" key="7">
    <source>
        <dbReference type="Proteomes" id="UP000190092"/>
    </source>
</evidence>
<dbReference type="PRINTS" id="PR00455">
    <property type="entry name" value="HTHTETR"/>
</dbReference>
<dbReference type="PANTHER" id="PTHR30055">
    <property type="entry name" value="HTH-TYPE TRANSCRIPTIONAL REGULATOR RUTR"/>
    <property type="match status" value="1"/>
</dbReference>
<dbReference type="Gene3D" id="1.10.10.60">
    <property type="entry name" value="Homeodomain-like"/>
    <property type="match status" value="1"/>
</dbReference>
<dbReference type="InterPro" id="IPR036271">
    <property type="entry name" value="Tet_transcr_reg_TetR-rel_C_sf"/>
</dbReference>
<organism evidence="6 7">
    <name type="scientific">Enhydrobacter aerosaccus</name>
    <dbReference type="NCBI Taxonomy" id="225324"/>
    <lineage>
        <taxon>Bacteria</taxon>
        <taxon>Pseudomonadati</taxon>
        <taxon>Pseudomonadota</taxon>
        <taxon>Alphaproteobacteria</taxon>
        <taxon>Hyphomicrobiales</taxon>
        <taxon>Enhydrobacter</taxon>
    </lineage>
</organism>
<sequence>MSQQEVSTRSRRTSHPKSAITRQRILDAAARAFSLKGYAATTINDIAMTAEMQGGSIYYHFESKDDILQEVLDVGITRVFSAVRLAVGSLPASSAFSEKLEAAVTAHLTMLLQQSDYTSANIRVFEQAPAAVKRQNRKLRAAYGEYWGRLLSEGQRAGAIRRDVDLMVLRLLLLGAMNWAATWYRPGDLAVSELAQNVCDIVLNGAGLDSNHLERSSKGRRARS</sequence>
<dbReference type="GO" id="GO:0000976">
    <property type="term" value="F:transcription cis-regulatory region binding"/>
    <property type="evidence" value="ECO:0007669"/>
    <property type="project" value="TreeGrafter"/>
</dbReference>
<dbReference type="SUPFAM" id="SSF48498">
    <property type="entry name" value="Tetracyclin repressor-like, C-terminal domain"/>
    <property type="match status" value="1"/>
</dbReference>
<proteinExistence type="predicted"/>
<evidence type="ECO:0000256" key="4">
    <source>
        <dbReference type="PROSITE-ProRule" id="PRU00335"/>
    </source>
</evidence>
<dbReference type="InterPro" id="IPR050109">
    <property type="entry name" value="HTH-type_TetR-like_transc_reg"/>
</dbReference>
<gene>
    <name evidence="6" type="ORF">SAMN02745126_00146</name>
</gene>
<keyword evidence="3" id="KW-0804">Transcription</keyword>
<name>A0A1T4JM11_9HYPH</name>
<dbReference type="STRING" id="225324.SAMN02745126_00146"/>
<keyword evidence="1" id="KW-0805">Transcription regulation</keyword>
<dbReference type="InterPro" id="IPR001647">
    <property type="entry name" value="HTH_TetR"/>
</dbReference>
<dbReference type="SUPFAM" id="SSF46689">
    <property type="entry name" value="Homeodomain-like"/>
    <property type="match status" value="1"/>
</dbReference>
<protein>
    <submittedName>
        <fullName evidence="6">Transcriptional regulator, TetR family</fullName>
    </submittedName>
</protein>
<dbReference type="RefSeq" id="WP_218190888.1">
    <property type="nucleotide sequence ID" value="NZ_FUWJ01000001.1"/>
</dbReference>
<dbReference type="Pfam" id="PF17932">
    <property type="entry name" value="TetR_C_24"/>
    <property type="match status" value="1"/>
</dbReference>
<feature type="domain" description="HTH tetR-type" evidence="5">
    <location>
        <begin position="19"/>
        <end position="79"/>
    </location>
</feature>
<evidence type="ECO:0000313" key="6">
    <source>
        <dbReference type="EMBL" id="SJZ31171.1"/>
    </source>
</evidence>
<evidence type="ECO:0000256" key="2">
    <source>
        <dbReference type="ARBA" id="ARBA00023125"/>
    </source>
</evidence>
<feature type="DNA-binding region" description="H-T-H motif" evidence="4">
    <location>
        <begin position="42"/>
        <end position="61"/>
    </location>
</feature>
<dbReference type="Gene3D" id="1.10.357.10">
    <property type="entry name" value="Tetracycline Repressor, domain 2"/>
    <property type="match status" value="1"/>
</dbReference>
<keyword evidence="7" id="KW-1185">Reference proteome</keyword>
<dbReference type="InterPro" id="IPR041490">
    <property type="entry name" value="KstR2_TetR_C"/>
</dbReference>
<dbReference type="AlphaFoldDB" id="A0A1T4JM11"/>
<dbReference type="EMBL" id="FUWJ01000001">
    <property type="protein sequence ID" value="SJZ31171.1"/>
    <property type="molecule type" value="Genomic_DNA"/>
</dbReference>
<dbReference type="Proteomes" id="UP000190092">
    <property type="component" value="Unassembled WGS sequence"/>
</dbReference>
<evidence type="ECO:0000256" key="3">
    <source>
        <dbReference type="ARBA" id="ARBA00023163"/>
    </source>
</evidence>